<dbReference type="Proteomes" id="UP000054721">
    <property type="component" value="Unassembled WGS sequence"/>
</dbReference>
<gene>
    <name evidence="1" type="ORF">T02_15233</name>
</gene>
<protein>
    <submittedName>
        <fullName evidence="1">Uncharacterized protein</fullName>
    </submittedName>
</protein>
<keyword evidence="2" id="KW-1185">Reference proteome</keyword>
<evidence type="ECO:0000313" key="1">
    <source>
        <dbReference type="EMBL" id="KRZ46531.1"/>
    </source>
</evidence>
<reference evidence="1 2" key="1">
    <citation type="submission" date="2015-05" db="EMBL/GenBank/DDBJ databases">
        <title>Evolution of Trichinella species and genotypes.</title>
        <authorList>
            <person name="Korhonen P.K."/>
            <person name="Edoardo P."/>
            <person name="Giuseppe L.R."/>
            <person name="Gasser R.B."/>
        </authorList>
    </citation>
    <scope>NUCLEOTIDE SEQUENCE [LARGE SCALE GENOMIC DNA]</scope>
    <source>
        <strain evidence="1">ISS10</strain>
    </source>
</reference>
<accession>A0A0V1KGZ9</accession>
<comment type="caution">
    <text evidence="1">The sequence shown here is derived from an EMBL/GenBank/DDBJ whole genome shotgun (WGS) entry which is preliminary data.</text>
</comment>
<sequence length="43" mass="5133">MSYLLAYGMITISCLKDWFIKWTQILSLLMIMIPMMKMAQNPY</sequence>
<name>A0A0V1KGZ9_9BILA</name>
<proteinExistence type="predicted"/>
<dbReference type="EMBL" id="JYDW01002987">
    <property type="protein sequence ID" value="KRZ46531.1"/>
    <property type="molecule type" value="Genomic_DNA"/>
</dbReference>
<organism evidence="1 2">
    <name type="scientific">Trichinella nativa</name>
    <dbReference type="NCBI Taxonomy" id="6335"/>
    <lineage>
        <taxon>Eukaryota</taxon>
        <taxon>Metazoa</taxon>
        <taxon>Ecdysozoa</taxon>
        <taxon>Nematoda</taxon>
        <taxon>Enoplea</taxon>
        <taxon>Dorylaimia</taxon>
        <taxon>Trichinellida</taxon>
        <taxon>Trichinellidae</taxon>
        <taxon>Trichinella</taxon>
    </lineage>
</organism>
<dbReference type="AlphaFoldDB" id="A0A0V1KGZ9"/>
<evidence type="ECO:0000313" key="2">
    <source>
        <dbReference type="Proteomes" id="UP000054721"/>
    </source>
</evidence>